<keyword evidence="1" id="KW-0805">Transcription regulation</keyword>
<evidence type="ECO:0000256" key="3">
    <source>
        <dbReference type="ARBA" id="ARBA00023163"/>
    </source>
</evidence>
<gene>
    <name evidence="6" type="ORF">GTK07_01340</name>
</gene>
<evidence type="ECO:0000313" key="7">
    <source>
        <dbReference type="Proteomes" id="UP000468707"/>
    </source>
</evidence>
<dbReference type="PROSITE" id="PS50977">
    <property type="entry name" value="HTH_TETR_2"/>
    <property type="match status" value="1"/>
</dbReference>
<dbReference type="Pfam" id="PF00440">
    <property type="entry name" value="TetR_N"/>
    <property type="match status" value="1"/>
</dbReference>
<dbReference type="InterPro" id="IPR009057">
    <property type="entry name" value="Homeodomain-like_sf"/>
</dbReference>
<dbReference type="PANTHER" id="PTHR47506">
    <property type="entry name" value="TRANSCRIPTIONAL REGULATORY PROTEIN"/>
    <property type="match status" value="1"/>
</dbReference>
<dbReference type="Gene3D" id="1.10.10.60">
    <property type="entry name" value="Homeodomain-like"/>
    <property type="match status" value="1"/>
</dbReference>
<protein>
    <submittedName>
        <fullName evidence="6">TetR family transcriptional regulator</fullName>
    </submittedName>
</protein>
<evidence type="ECO:0000259" key="5">
    <source>
        <dbReference type="PROSITE" id="PS50977"/>
    </source>
</evidence>
<comment type="caution">
    <text evidence="6">The sequence shown here is derived from an EMBL/GenBank/DDBJ whole genome shotgun (WGS) entry which is preliminary data.</text>
</comment>
<dbReference type="InterPro" id="IPR036271">
    <property type="entry name" value="Tet_transcr_reg_TetR-rel_C_sf"/>
</dbReference>
<dbReference type="Gene3D" id="1.10.357.10">
    <property type="entry name" value="Tetracycline Repressor, domain 2"/>
    <property type="match status" value="1"/>
</dbReference>
<keyword evidence="7" id="KW-1185">Reference proteome</keyword>
<accession>A0A6I5KQ07</accession>
<name>A0A6I5KQ07_9FLAO</name>
<reference evidence="6 7" key="1">
    <citation type="submission" date="2020-01" db="EMBL/GenBank/DDBJ databases">
        <title>Muricauda sediminis sp.nov. 40Bstr401.</title>
        <authorList>
            <person name="Xue Z."/>
            <person name="Zhu S."/>
            <person name="Ren N."/>
            <person name="Chen T."/>
            <person name="Chen X."/>
            <person name="Chen J."/>
            <person name="Yang J."/>
        </authorList>
    </citation>
    <scope>NUCLEOTIDE SEQUENCE [LARGE SCALE GENOMIC DNA]</scope>
    <source>
        <strain evidence="6 7">40Bstr401</strain>
    </source>
</reference>
<organism evidence="6 7">
    <name type="scientific">Flagellimonas sediminis</name>
    <dbReference type="NCBI Taxonomy" id="2696468"/>
    <lineage>
        <taxon>Bacteria</taxon>
        <taxon>Pseudomonadati</taxon>
        <taxon>Bacteroidota</taxon>
        <taxon>Flavobacteriia</taxon>
        <taxon>Flavobacteriales</taxon>
        <taxon>Flavobacteriaceae</taxon>
        <taxon>Flagellimonas</taxon>
    </lineage>
</organism>
<dbReference type="SUPFAM" id="SSF46689">
    <property type="entry name" value="Homeodomain-like"/>
    <property type="match status" value="1"/>
</dbReference>
<dbReference type="RefSeq" id="WP_163632193.1">
    <property type="nucleotide sequence ID" value="NZ_JAAAMI010000001.1"/>
</dbReference>
<evidence type="ECO:0000313" key="6">
    <source>
        <dbReference type="EMBL" id="NDV41955.1"/>
    </source>
</evidence>
<dbReference type="SUPFAM" id="SSF48498">
    <property type="entry name" value="Tetracyclin repressor-like, C-terminal domain"/>
    <property type="match status" value="1"/>
</dbReference>
<feature type="domain" description="HTH tetR-type" evidence="5">
    <location>
        <begin position="2"/>
        <end position="62"/>
    </location>
</feature>
<dbReference type="AlphaFoldDB" id="A0A6I5KQ07"/>
<evidence type="ECO:0000256" key="2">
    <source>
        <dbReference type="ARBA" id="ARBA00023125"/>
    </source>
</evidence>
<evidence type="ECO:0000256" key="1">
    <source>
        <dbReference type="ARBA" id="ARBA00023015"/>
    </source>
</evidence>
<keyword evidence="2 4" id="KW-0238">DNA-binding</keyword>
<sequence length="202" mass="23505">MLEDKKHILAFAIGNFTKFGSKRFSMDELAQNLGISKKTLYRYFGSKEELVCESLGFLLNQLRTKVDAYMAQNPNENEPLTTIIFIYKQGLMTLQEINPSFLFGLSKYYPDAFKRYSNFKKDIVWDLVCPLLKKAQNLGQVRNEVKIELVCRLFLGRMEDMVYSSPTLFEEYSIQELLEHIIINNLRGILTLEYLSTSPLEK</sequence>
<dbReference type="EMBL" id="JAAAMI010000001">
    <property type="protein sequence ID" value="NDV41955.1"/>
    <property type="molecule type" value="Genomic_DNA"/>
</dbReference>
<dbReference type="PANTHER" id="PTHR47506:SF1">
    <property type="entry name" value="HTH-TYPE TRANSCRIPTIONAL REGULATOR YJDC"/>
    <property type="match status" value="1"/>
</dbReference>
<dbReference type="InterPro" id="IPR001647">
    <property type="entry name" value="HTH_TetR"/>
</dbReference>
<dbReference type="GO" id="GO:0003677">
    <property type="term" value="F:DNA binding"/>
    <property type="evidence" value="ECO:0007669"/>
    <property type="project" value="UniProtKB-UniRule"/>
</dbReference>
<dbReference type="Proteomes" id="UP000468707">
    <property type="component" value="Unassembled WGS sequence"/>
</dbReference>
<proteinExistence type="predicted"/>
<keyword evidence="3" id="KW-0804">Transcription</keyword>
<evidence type="ECO:0000256" key="4">
    <source>
        <dbReference type="PROSITE-ProRule" id="PRU00335"/>
    </source>
</evidence>
<feature type="DNA-binding region" description="H-T-H motif" evidence="4">
    <location>
        <begin position="25"/>
        <end position="44"/>
    </location>
</feature>